<dbReference type="STRING" id="1079.BVIR_2165"/>
<dbReference type="OrthoDB" id="9797568at2"/>
<name>A0A0H5BIB1_BLAVI</name>
<dbReference type="AlphaFoldDB" id="A0A0H5BIB1"/>
<dbReference type="EMBL" id="AP014854">
    <property type="protein sequence ID" value="BAS00157.1"/>
    <property type="molecule type" value="Genomic_DNA"/>
</dbReference>
<dbReference type="Proteomes" id="UP000065734">
    <property type="component" value="Chromosome I"/>
</dbReference>
<accession>A0A0H5BIB1</accession>
<dbReference type="PATRIC" id="fig|1079.6.peg.2250"/>
<gene>
    <name evidence="2" type="ORF">BV133_2563</name>
    <name evidence="3" type="ORF">BVIRIDIS_16100</name>
</gene>
<keyword evidence="4" id="KW-1185">Reference proteome</keyword>
<dbReference type="InterPro" id="IPR018445">
    <property type="entry name" value="Put_Phosphate_transp_reg"/>
</dbReference>
<dbReference type="InterPro" id="IPR052912">
    <property type="entry name" value="UPF0111_domain"/>
</dbReference>
<sequence length="214" mass="24150">MLGWFRAMMPKEERFFPLFEKHSRELVAGAIAMRAVLDGGDQVAHHCREIAAREAAADEVTREVMLAVRRSFITPFDRGDIKDLIQSMDDAIDQMNQAGRTIMLFEVREFDPLMREMGDIIIKAAELTAEAVPLLRKLGPHAGRLGTLAEAVTRLEGRSDELHEEGLRQLYRTYGSSNPMAYIIGSEVYSRLEKVVDSFEDVTDEISAILIEHV</sequence>
<dbReference type="InterPro" id="IPR038078">
    <property type="entry name" value="PhoU-like_sf"/>
</dbReference>
<dbReference type="RefSeq" id="WP_055037623.1">
    <property type="nucleotide sequence ID" value="NZ_AP014854.2"/>
</dbReference>
<proteinExistence type="inferred from homology"/>
<dbReference type="Pfam" id="PF01865">
    <property type="entry name" value="PhoU_div"/>
    <property type="match status" value="1"/>
</dbReference>
<reference evidence="4" key="3">
    <citation type="journal article" date="2016" name="Genome Announc.">
        <title>Revised genome sequence of the purple photosynthetic bacterium Blastochloris viridis.</title>
        <authorList>
            <person name="Liu L.N."/>
            <person name="Faulkner M."/>
            <person name="Liu X."/>
            <person name="Huang F."/>
            <person name="Darby A.C."/>
            <person name="Hall N."/>
        </authorList>
    </citation>
    <scope>NUCLEOTIDE SEQUENCE [LARGE SCALE GENOMIC DNA]</scope>
    <source>
        <strain evidence="4">ATCC 19567 / DSM 133 / F</strain>
    </source>
</reference>
<reference evidence="3" key="2">
    <citation type="submission" date="2015-11" db="EMBL/GenBank/DDBJ databases">
        <authorList>
            <person name="Zhang Y."/>
            <person name="Guo Z."/>
        </authorList>
    </citation>
    <scope>NUCLEOTIDE SEQUENCE</scope>
    <source>
        <strain evidence="3">1</strain>
    </source>
</reference>
<evidence type="ECO:0000313" key="2">
    <source>
        <dbReference type="EMBL" id="BAS00157.1"/>
    </source>
</evidence>
<protein>
    <submittedName>
        <fullName evidence="2">Phosphate transport regulator</fullName>
    </submittedName>
</protein>
<organism evidence="3 4">
    <name type="scientific">Blastochloris viridis</name>
    <name type="common">Rhodopseudomonas viridis</name>
    <dbReference type="NCBI Taxonomy" id="1079"/>
    <lineage>
        <taxon>Bacteria</taxon>
        <taxon>Pseudomonadati</taxon>
        <taxon>Pseudomonadota</taxon>
        <taxon>Alphaproteobacteria</taxon>
        <taxon>Hyphomicrobiales</taxon>
        <taxon>Blastochloridaceae</taxon>
        <taxon>Blastochloris</taxon>
    </lineage>
</organism>
<evidence type="ECO:0000313" key="4">
    <source>
        <dbReference type="Proteomes" id="UP000065734"/>
    </source>
</evidence>
<evidence type="ECO:0000313" key="3">
    <source>
        <dbReference type="EMBL" id="CUU42597.1"/>
    </source>
</evidence>
<reference evidence="2" key="1">
    <citation type="journal article" date="2015" name="Genome Announc.">
        <title>Complete Genome Sequence of the Bacteriochlorophyll b-Producing Photosynthetic Bacterium Blastochloris viridis.</title>
        <authorList>
            <person name="Tsukatani Y."/>
            <person name="Hirose Y."/>
            <person name="Harada J."/>
            <person name="Misawa N."/>
            <person name="Mori K."/>
            <person name="Inoue K."/>
            <person name="Tamiaki H."/>
        </authorList>
    </citation>
    <scope>NUCLEOTIDE SEQUENCE [LARGE SCALE GENOMIC DNA]</scope>
    <source>
        <strain evidence="2">DSM 133</strain>
    </source>
</reference>
<dbReference type="KEGG" id="bvr:BVIR_2165"/>
<dbReference type="PANTHER" id="PTHR37298:SF1">
    <property type="entry name" value="UPF0111 PROTEIN YKAA"/>
    <property type="match status" value="1"/>
</dbReference>
<dbReference type="Gene3D" id="1.20.58.220">
    <property type="entry name" value="Phosphate transport system protein phou homolog 2, domain 2"/>
    <property type="match status" value="1"/>
</dbReference>
<comment type="similarity">
    <text evidence="1">Belongs to the UPF0111 family.</text>
</comment>
<dbReference type="PANTHER" id="PTHR37298">
    <property type="entry name" value="UPF0111 PROTEIN YKAA"/>
    <property type="match status" value="1"/>
</dbReference>
<dbReference type="EMBL" id="LN907867">
    <property type="protein sequence ID" value="CUU42597.1"/>
    <property type="molecule type" value="Genomic_DNA"/>
</dbReference>
<evidence type="ECO:0000256" key="1">
    <source>
        <dbReference type="ARBA" id="ARBA00008591"/>
    </source>
</evidence>